<dbReference type="OrthoDB" id="73997at2759"/>
<dbReference type="GO" id="GO:0005829">
    <property type="term" value="C:cytosol"/>
    <property type="evidence" value="ECO:0007669"/>
    <property type="project" value="TreeGrafter"/>
</dbReference>
<evidence type="ECO:0000256" key="2">
    <source>
        <dbReference type="ARBA" id="ARBA00022694"/>
    </source>
</evidence>
<dbReference type="EnsemblMetazoa" id="G10822.1">
    <property type="protein sequence ID" value="G10822.1:cds"/>
    <property type="gene ID" value="G10822"/>
</dbReference>
<name>A0A8W8HSA7_MAGGI</name>
<dbReference type="Pfam" id="PF25151">
    <property type="entry name" value="TPR_Trm732_C"/>
    <property type="match status" value="1"/>
</dbReference>
<feature type="domain" description="DUF2428" evidence="3">
    <location>
        <begin position="939"/>
        <end position="1195"/>
    </location>
</feature>
<sequence>MMDVGAKFDLKTLIEGTDWIHLFPAENHKKIQQLFSNLVHYRTNDIHKLLRNLDDVQQGKILTNKTAVDDSVVQKFITVIIRLYCHCIENIKLARALEKFLVPLKPDHGKIIEGELQEFWGEIIDNPHPTVQNLTAASCLLEQSEIIRGTAEQNMPGVLTWILQQLTDVQHSIASSEIGIENYLTISSIVKFVLQLFQSCSSTTCAVAWNDETEDHPYHQIVKQILLRLFQILDNETLSADVKMLSGTAIGIFFASAPTNHLSIRKFWTAFSNIFQGSRSHVSSFDEVMAEGEIEEHSLLQQRLGAIAMVKGMLACSSDECLAFHSKEYVPFCIELFTVVHEYCMGPISIRYHAFNLLQIWFSKFLHLISSDAIQCKDFIQSYLMRTTLDIVRLNWDSPVDDVSELATGSLKCLFEVWEMAHKEKNRKSSEDPDSFYSSILLKLKSVPWYIKGQYKVMSALVPYVGSHYIIREYPALPEELLKCLTSNYLASASADVYKALVADLRTRTEETEFIRSWEAMWWSTLIAGLLSDQTLQRNNINQYWTPSTTKISPDLGCYIQNKLGQLLTKEKCTTGDRSRLLFAYLCVSKVIRATKVCALQNVELIREGLYSYQDEIRSEALGLVCVSHKKAEPLSKTEDTLLREVLSQNLKIDSAPFRQHLVAHLKRLLMRVRDGAIALIKSGDSNLLNVSLQFVEWLHTLCIDNLVPGACYQRRKICLEILGILYETFQYNEKAKQRKSFTPESTKRLNQHVKEKGLWDFFCSPSNAVLITCMLDGADDIQELACSLLLEYFTWPLDGSPGPSGDGFNGSTECHLLTKALQLSNSPKPYQCQSGALLCKLVFSKCVLENGWQFSIQSDHCTCDLTLTEKTGRQVDSFLCDLLKEVREMLVQSQDAPVKASKTVSIHGYVTAITRCLTECPQLLQHDSIANFKEHYLSLVQLNTQIIQTMLGIMARGSESEGCPSFAEIGQALESLILENEEDYSQTEALSGEHQYLLSWCWVNIKESCLSLGHLSRVMISFSDEMDTKVEVVQSVGDTFIRVLTQCRHRGVIEGCRAAFILFCSELFETSNKDLICIPQKILCDSMESLKVKASSTSTTRKSAGLPVIIQSIVSCERRTKKSELMRTALEGLFNMAELPLDKSIDDRHDLPQVHALNILKCLYGDSGLHEALMQFIGKAVILVVEQFGSPAWSIRNAATRLFSVLMTRLFGQKKIIGSQACNTKSLSELSAHYPELVPFLLQSLENALQREITAIDSLHPSLFPVLTILSNMGRLDQESESSEALPLRSFVKTLLRSPVYYLRQLSAAAYVSLVPQKITMNTAKELLSELKQSNKSNFIHGALVSVEMLINSCNEIPEEVTNTLLNIQSSVAGLPDLVSAQYVHLLCSLIDKTNQTTKSKILGTVKQFCSDAHRKEQKMPKPLTEKASVDCLIQNEHYSVCVEMLTLGEVDADVKLYVIEAFTTLIREDKISETLPQLLKCTQAENYPPLKSALLSCMTALYMKQRTMNKSDLGLLKEIWQQNKHRILDRGVLGVGVLELGSVYLDACILNEQTREVDDQDVLLICDAMYQISSSVDRCKQAVCHCLAIFGQAVLRLSQQRKGELFLSSVIKLFFCVWNLVQDDDTDVRVHAANFIASLSQEFNQYASLQCNICLQEWISYFSGHFWWSSEVVRETFLKLYQPGSVLQLSVKPQKGKQLYEAEDNSFYSEAIFNAGYLFQMLQKLLALGNTNEVTHSYMQGINVQDIVQDLQFVEAYLNQLDSSVINDVCEPANLRTVVQLLLTVQLLLDEKPACLSEENISQMNAGYNNIMTNKKIPWSVQSFLRNTICLI</sequence>
<keyword evidence="2" id="KW-0819">tRNA processing</keyword>
<evidence type="ECO:0000259" key="3">
    <source>
        <dbReference type="Pfam" id="PF10350"/>
    </source>
</evidence>
<dbReference type="PANTHER" id="PTHR14387">
    <property type="entry name" value="THADA/DEATH RECEPTOR INTERACTING PROTEIN"/>
    <property type="match status" value="1"/>
</dbReference>
<evidence type="ECO:0000313" key="6">
    <source>
        <dbReference type="EnsemblMetazoa" id="G10822.1:cds"/>
    </source>
</evidence>
<dbReference type="InterPro" id="IPR056843">
    <property type="entry name" value="THADA-like_TPR"/>
</dbReference>
<protein>
    <recommendedName>
        <fullName evidence="8">Thyroid adenoma-associated protein-like protein</fullName>
    </recommendedName>
</protein>
<keyword evidence="7" id="KW-1185">Reference proteome</keyword>
<proteinExistence type="inferred from homology"/>
<dbReference type="InterPro" id="IPR016024">
    <property type="entry name" value="ARM-type_fold"/>
</dbReference>
<evidence type="ECO:0000259" key="4">
    <source>
        <dbReference type="Pfam" id="PF25150"/>
    </source>
</evidence>
<feature type="domain" description="tRNA (32-2'-O)-methyltransferase regulator THADA-like TPR repeats region" evidence="4">
    <location>
        <begin position="518"/>
        <end position="730"/>
    </location>
</feature>
<dbReference type="PANTHER" id="PTHR14387:SF0">
    <property type="entry name" value="DUF2428 DOMAIN-CONTAINING PROTEIN"/>
    <property type="match status" value="1"/>
</dbReference>
<organism evidence="6 7">
    <name type="scientific">Magallana gigas</name>
    <name type="common">Pacific oyster</name>
    <name type="synonym">Crassostrea gigas</name>
    <dbReference type="NCBI Taxonomy" id="29159"/>
    <lineage>
        <taxon>Eukaryota</taxon>
        <taxon>Metazoa</taxon>
        <taxon>Spiralia</taxon>
        <taxon>Lophotrochozoa</taxon>
        <taxon>Mollusca</taxon>
        <taxon>Bivalvia</taxon>
        <taxon>Autobranchia</taxon>
        <taxon>Pteriomorphia</taxon>
        <taxon>Ostreida</taxon>
        <taxon>Ostreoidea</taxon>
        <taxon>Ostreidae</taxon>
        <taxon>Magallana</taxon>
    </lineage>
</organism>
<dbReference type="InterPro" id="IPR056842">
    <property type="entry name" value="THADA-like_TPR_C"/>
</dbReference>
<dbReference type="Pfam" id="PF25150">
    <property type="entry name" value="TPR_Trm732"/>
    <property type="match status" value="1"/>
</dbReference>
<dbReference type="Pfam" id="PF10350">
    <property type="entry name" value="DUF2428"/>
    <property type="match status" value="1"/>
</dbReference>
<comment type="similarity">
    <text evidence="1">Belongs to the THADA family.</text>
</comment>
<dbReference type="Proteomes" id="UP000005408">
    <property type="component" value="Unassembled WGS sequence"/>
</dbReference>
<dbReference type="InterPro" id="IPR019442">
    <property type="entry name" value="THADA/TRM732_DUF2428"/>
</dbReference>
<dbReference type="SUPFAM" id="SSF48371">
    <property type="entry name" value="ARM repeat"/>
    <property type="match status" value="2"/>
</dbReference>
<dbReference type="OMA" id="RSPCWAM"/>
<evidence type="ECO:0000256" key="1">
    <source>
        <dbReference type="ARBA" id="ARBA00010409"/>
    </source>
</evidence>
<dbReference type="InterPro" id="IPR051954">
    <property type="entry name" value="tRNA_methyltransferase_THADA"/>
</dbReference>
<reference evidence="6" key="1">
    <citation type="submission" date="2022-08" db="UniProtKB">
        <authorList>
            <consortium name="EnsemblMetazoa"/>
        </authorList>
    </citation>
    <scope>IDENTIFICATION</scope>
    <source>
        <strain evidence="6">05x7-T-G4-1.051#20</strain>
    </source>
</reference>
<feature type="domain" description="tRNA (32-2'-O)-methyltransferase regulator THADA-like C-terminal TPR repeats region" evidence="5">
    <location>
        <begin position="1197"/>
        <end position="1350"/>
    </location>
</feature>
<evidence type="ECO:0000313" key="7">
    <source>
        <dbReference type="Proteomes" id="UP000005408"/>
    </source>
</evidence>
<dbReference type="GO" id="GO:0030488">
    <property type="term" value="P:tRNA methylation"/>
    <property type="evidence" value="ECO:0007669"/>
    <property type="project" value="TreeGrafter"/>
</dbReference>
<evidence type="ECO:0008006" key="8">
    <source>
        <dbReference type="Google" id="ProtNLM"/>
    </source>
</evidence>
<accession>A0A8W8HSA7</accession>
<evidence type="ECO:0000259" key="5">
    <source>
        <dbReference type="Pfam" id="PF25151"/>
    </source>
</evidence>